<dbReference type="InterPro" id="IPR029510">
    <property type="entry name" value="Ald_DH_CS_GLU"/>
</dbReference>
<dbReference type="InterPro" id="IPR015590">
    <property type="entry name" value="Aldehyde_DH_dom"/>
</dbReference>
<keyword evidence="3 9" id="KW-0560">Oxidoreductase</keyword>
<comment type="catalytic activity">
    <reaction evidence="5">
        <text>salicylaldehyde + NAD(+) + H2O = salicylate + NADH + 2 H(+)</text>
        <dbReference type="Rhea" id="RHEA:18537"/>
        <dbReference type="ChEBI" id="CHEBI:15377"/>
        <dbReference type="ChEBI" id="CHEBI:15378"/>
        <dbReference type="ChEBI" id="CHEBI:16008"/>
        <dbReference type="ChEBI" id="CHEBI:30762"/>
        <dbReference type="ChEBI" id="CHEBI:57540"/>
        <dbReference type="ChEBI" id="CHEBI:57945"/>
        <dbReference type="EC" id="1.2.1.65"/>
    </reaction>
</comment>
<dbReference type="Pfam" id="PF00171">
    <property type="entry name" value="Aldedh"/>
    <property type="match status" value="1"/>
</dbReference>
<dbReference type="InterPro" id="IPR016161">
    <property type="entry name" value="Ald_DH/histidinol_DH"/>
</dbReference>
<evidence type="ECO:0000256" key="6">
    <source>
        <dbReference type="ARBA" id="ARBA00066992"/>
    </source>
</evidence>
<dbReference type="PROSITE" id="PS00070">
    <property type="entry name" value="ALDEHYDE_DEHYDR_CYS"/>
    <property type="match status" value="1"/>
</dbReference>
<keyword evidence="2" id="KW-0058">Aromatic hydrocarbons catabolism</keyword>
<comment type="caution">
    <text evidence="11">The sequence shown here is derived from an EMBL/GenBank/DDBJ whole genome shotgun (WGS) entry which is preliminary data.</text>
</comment>
<evidence type="ECO:0000256" key="8">
    <source>
        <dbReference type="PROSITE-ProRule" id="PRU10007"/>
    </source>
</evidence>
<dbReference type="InterPro" id="IPR016162">
    <property type="entry name" value="Ald_DH_N"/>
</dbReference>
<gene>
    <name evidence="11" type="ORF">J506_2839</name>
</gene>
<dbReference type="Gene3D" id="3.40.309.10">
    <property type="entry name" value="Aldehyde Dehydrogenase, Chain A, domain 2"/>
    <property type="match status" value="1"/>
</dbReference>
<dbReference type="PROSITE" id="PS00687">
    <property type="entry name" value="ALDEHYDE_DEHYDR_GLU"/>
    <property type="match status" value="1"/>
</dbReference>
<dbReference type="InterPro" id="IPR016160">
    <property type="entry name" value="Ald_DH_CS_CYS"/>
</dbReference>
<evidence type="ECO:0000256" key="1">
    <source>
        <dbReference type="ARBA" id="ARBA00009986"/>
    </source>
</evidence>
<comment type="similarity">
    <text evidence="1 9">Belongs to the aldehyde dehydrogenase family.</text>
</comment>
<dbReference type="FunFam" id="3.40.605.10:FF:000007">
    <property type="entry name" value="NAD/NADP-dependent betaine aldehyde dehydrogenase"/>
    <property type="match status" value="1"/>
</dbReference>
<dbReference type="InterPro" id="IPR016163">
    <property type="entry name" value="Ald_DH_C"/>
</dbReference>
<evidence type="ECO:0000313" key="12">
    <source>
        <dbReference type="Proteomes" id="UP000021108"/>
    </source>
</evidence>
<evidence type="ECO:0000313" key="11">
    <source>
        <dbReference type="EMBL" id="EXC06085.1"/>
    </source>
</evidence>
<dbReference type="AlphaFoldDB" id="A0A009PBQ2"/>
<dbReference type="PATRIC" id="fig|1310607.3.peg.2750"/>
<dbReference type="EC" id="1.2.1.65" evidence="6"/>
<dbReference type="PANTHER" id="PTHR11699">
    <property type="entry name" value="ALDEHYDE DEHYDROGENASE-RELATED"/>
    <property type="match status" value="1"/>
</dbReference>
<dbReference type="FunFam" id="3.40.309.10:FF:000010">
    <property type="entry name" value="Gamma-aminobutyraldehyde dehydrogenase"/>
    <property type="match status" value="1"/>
</dbReference>
<evidence type="ECO:0000256" key="3">
    <source>
        <dbReference type="ARBA" id="ARBA00023002"/>
    </source>
</evidence>
<evidence type="ECO:0000256" key="9">
    <source>
        <dbReference type="RuleBase" id="RU003345"/>
    </source>
</evidence>
<evidence type="ECO:0000256" key="2">
    <source>
        <dbReference type="ARBA" id="ARBA00022797"/>
    </source>
</evidence>
<dbReference type="InterPro" id="IPR015657">
    <property type="entry name" value="Aminobutyraldehyde_DH"/>
</dbReference>
<dbReference type="CDD" id="cd07092">
    <property type="entry name" value="ALDH_ABALDH-YdcW"/>
    <property type="match status" value="1"/>
</dbReference>
<evidence type="ECO:0000256" key="4">
    <source>
        <dbReference type="ARBA" id="ARBA00035632"/>
    </source>
</evidence>
<dbReference type="Gene3D" id="3.40.605.10">
    <property type="entry name" value="Aldehyde Dehydrogenase, Chain A, domain 1"/>
    <property type="match status" value="1"/>
</dbReference>
<evidence type="ECO:0000256" key="5">
    <source>
        <dbReference type="ARBA" id="ARBA00050596"/>
    </source>
</evidence>
<evidence type="ECO:0000259" key="10">
    <source>
        <dbReference type="Pfam" id="PF00171"/>
    </source>
</evidence>
<organism evidence="11 12">
    <name type="scientific">Acinetobacter baumannii 625974</name>
    <dbReference type="NCBI Taxonomy" id="1310607"/>
    <lineage>
        <taxon>Bacteria</taxon>
        <taxon>Pseudomonadati</taxon>
        <taxon>Pseudomonadota</taxon>
        <taxon>Gammaproteobacteria</taxon>
        <taxon>Moraxellales</taxon>
        <taxon>Moraxellaceae</taxon>
        <taxon>Acinetobacter</taxon>
        <taxon>Acinetobacter calcoaceticus/baumannii complex</taxon>
    </lineage>
</organism>
<feature type="domain" description="Aldehyde dehydrogenase" evidence="10">
    <location>
        <begin position="14"/>
        <end position="471"/>
    </location>
</feature>
<dbReference type="EMBL" id="JEXD01000028">
    <property type="protein sequence ID" value="EXC06085.1"/>
    <property type="molecule type" value="Genomic_DNA"/>
</dbReference>
<dbReference type="RefSeq" id="WP_001140777.1">
    <property type="nucleotide sequence ID" value="NZ_JEXD01000028.1"/>
</dbReference>
<dbReference type="GO" id="GO:0018485">
    <property type="term" value="F:salicylaldehyde dehydrogenase (NAD+) activity"/>
    <property type="evidence" value="ECO:0007669"/>
    <property type="project" value="UniProtKB-EC"/>
</dbReference>
<dbReference type="Proteomes" id="UP000021108">
    <property type="component" value="Unassembled WGS sequence"/>
</dbReference>
<proteinExistence type="inferred from homology"/>
<dbReference type="NCBIfam" id="NF010000">
    <property type="entry name" value="PRK13473.1"/>
    <property type="match status" value="1"/>
</dbReference>
<name>A0A009PBQ2_ACIBA</name>
<evidence type="ECO:0000256" key="7">
    <source>
        <dbReference type="ARBA" id="ARBA00070319"/>
    </source>
</evidence>
<protein>
    <recommendedName>
        <fullName evidence="7">Salicylaldehyde dehydrogenase</fullName>
        <ecNumber evidence="6">1.2.1.65</ecNumber>
    </recommendedName>
</protein>
<dbReference type="SUPFAM" id="SSF53720">
    <property type="entry name" value="ALDH-like"/>
    <property type="match status" value="1"/>
</dbReference>
<accession>A0A009PBQ2</accession>
<comment type="pathway">
    <text evidence="4">Aromatic compound metabolism; naphthalene degradation.</text>
</comment>
<sequence length="476" mass="51095">MAKTQLQHFINGEYVASKGNDFFDLVSPVTGEVYAQSPNATEAEVDAAYAAAKEAFKIWGRSTPSTRQKALLNLADAIEANADRLIEAQSRNTGQLKHLIASEEVGASADQVRFFAGAARLLDGTATGEYLEGLTSSIRREPVGVVGQVTPWNYPLMMAVWKIAPALAAGNTVVLKPSDTTPESTLLLAEIAAPFFPKGAFNVVLGQAQVGSKVVSHKTPALVSITGSVRAGLQVAASAAANLAKAHLELGGKAPVLVFEDADLDKAVEMIALTGYFNAGQDCTAATRVIVAESVHDEFLSKLIEAAKNTRFGDPDDQDALYGPLNNANQLKNVKAFIDNLPAHAKVETGGKQADRPGFYFEPTVISGLKQHDEAIQNEIFGPVITVQKFTDENDAIEKANDVEYGLASSVWTKDHARATRLSRELDFGTVWINTHIPLTAEMPHGGFKKSGYGKDLSGYGFEEYTRVKHVMSSNE</sequence>
<feature type="active site" evidence="8">
    <location>
        <position position="249"/>
    </location>
</feature>
<reference evidence="11 12" key="1">
    <citation type="submission" date="2014-02" db="EMBL/GenBank/DDBJ databases">
        <title>Comparative genomics and transcriptomics to identify genetic mechanisms underlying the emergence of carbapenem resistant Acinetobacter baumannii (CRAb).</title>
        <authorList>
            <person name="Harris A.D."/>
            <person name="Johnson K.J."/>
            <person name="George J."/>
            <person name="Shefchek K."/>
            <person name="Daugherty S.C."/>
            <person name="Parankush S."/>
            <person name="Sadzewicz L."/>
            <person name="Tallon L."/>
            <person name="Sengamalay N."/>
            <person name="Hazen T.H."/>
            <person name="Rasko D.A."/>
        </authorList>
    </citation>
    <scope>NUCLEOTIDE SEQUENCE [LARGE SCALE GENOMIC DNA]</scope>
    <source>
        <strain evidence="11 12">625974</strain>
    </source>
</reference>